<evidence type="ECO:0000313" key="2">
    <source>
        <dbReference type="Proteomes" id="UP001596098"/>
    </source>
</evidence>
<gene>
    <name evidence="1" type="ORF">ACFPWU_13220</name>
</gene>
<organism evidence="1 2">
    <name type="scientific">Nocardioides yefusunii</name>
    <dbReference type="NCBI Taxonomy" id="2500546"/>
    <lineage>
        <taxon>Bacteria</taxon>
        <taxon>Bacillati</taxon>
        <taxon>Actinomycetota</taxon>
        <taxon>Actinomycetes</taxon>
        <taxon>Propionibacteriales</taxon>
        <taxon>Nocardioidaceae</taxon>
        <taxon>Nocardioides</taxon>
    </lineage>
</organism>
<accession>A0ABW1QYM3</accession>
<sequence length="225" mass="23673">MPDIDQLLRESAPEVTLPSSLGPAMAATVRTITSGSRKRTFRQGLQRTGTRFAVGVAALSLGAIALVSSPTWFDSPATTDQANNLIDPNASDFVLVATKLAPTDLPLPDGVALQDAIDQVVDQSKASSAPLVESSIAATYVRYAQCQWMRVWIDKQVTPDVASAALESLGDPGAFVAVDGGGVRRLENHEGTGASPDRNIDMALLRSLFEAECTNGLGDAPKADH</sequence>
<evidence type="ECO:0000313" key="1">
    <source>
        <dbReference type="EMBL" id="MFC6154624.1"/>
    </source>
</evidence>
<name>A0ABW1QYM3_9ACTN</name>
<reference evidence="2" key="1">
    <citation type="journal article" date="2019" name="Int. J. Syst. Evol. Microbiol.">
        <title>The Global Catalogue of Microorganisms (GCM) 10K type strain sequencing project: providing services to taxonomists for standard genome sequencing and annotation.</title>
        <authorList>
            <consortium name="The Broad Institute Genomics Platform"/>
            <consortium name="The Broad Institute Genome Sequencing Center for Infectious Disease"/>
            <person name="Wu L."/>
            <person name="Ma J."/>
        </authorList>
    </citation>
    <scope>NUCLEOTIDE SEQUENCE [LARGE SCALE GENOMIC DNA]</scope>
    <source>
        <strain evidence="2">DFY28</strain>
    </source>
</reference>
<protein>
    <submittedName>
        <fullName evidence="1">Uncharacterized protein</fullName>
    </submittedName>
</protein>
<dbReference type="Proteomes" id="UP001596098">
    <property type="component" value="Unassembled WGS sequence"/>
</dbReference>
<proteinExistence type="predicted"/>
<keyword evidence="2" id="KW-1185">Reference proteome</keyword>
<dbReference type="EMBL" id="JBHSQI010000008">
    <property type="protein sequence ID" value="MFC6154624.1"/>
    <property type="molecule type" value="Genomic_DNA"/>
</dbReference>
<comment type="caution">
    <text evidence="1">The sequence shown here is derived from an EMBL/GenBank/DDBJ whole genome shotgun (WGS) entry which is preliminary data.</text>
</comment>
<dbReference type="RefSeq" id="WP_128220965.1">
    <property type="nucleotide sequence ID" value="NZ_CP034929.1"/>
</dbReference>